<dbReference type="Gene3D" id="3.30.70.330">
    <property type="match status" value="1"/>
</dbReference>
<feature type="region of interest" description="Disordered" evidence="1">
    <location>
        <begin position="1"/>
        <end position="53"/>
    </location>
</feature>
<sequence>PTPGPKSQPLDLEFSSEPRNAATPTLRSRRGQTITNAAGPYATGNRLIGPPSGPSPHLRALTNGGTRLPTVEEAFTPNNFPFIEHCRLATEQNFGVIKIRNIPYSVTRPEILAFLGRNARIVNEQEYEPVHIVMERVTSKTLDCYVEFINLNEAVNAVTRFESNRATNRGGRLGSRHVDVELSSQEQLMKDLFPKAKNVQWQGSRPIIIARDENDPYNSGFQGFISKEELVMLVKHVEAPQRSPFSKECPQRPFECLISTLLKYPWYMVDHITIEDRSLLHKATIELLRLLRERIDSETDPVNLNKMLYKRVWRAALKCPGFTPCQKDDVVFICDVDDRTAIELGVAPYAVWWKPLFTIGHKPNIPHDTIMWYIAIIREHLDRKKQYVSLAERAARHDQDELPKLFGDLDKLIERPKGWWFMTMGQVAKYEWTAIEQVLREALTPALEGPN</sequence>
<evidence type="ECO:0008006" key="4">
    <source>
        <dbReference type="Google" id="ProtNLM"/>
    </source>
</evidence>
<dbReference type="EMBL" id="KZ613465">
    <property type="protein sequence ID" value="PMD27557.1"/>
    <property type="molecule type" value="Genomic_DNA"/>
</dbReference>
<dbReference type="Proteomes" id="UP000235672">
    <property type="component" value="Unassembled WGS sequence"/>
</dbReference>
<evidence type="ECO:0000256" key="1">
    <source>
        <dbReference type="SAM" id="MobiDB-lite"/>
    </source>
</evidence>
<dbReference type="GO" id="GO:0003676">
    <property type="term" value="F:nucleic acid binding"/>
    <property type="evidence" value="ECO:0007669"/>
    <property type="project" value="InterPro"/>
</dbReference>
<feature type="compositionally biased region" description="Polar residues" evidence="1">
    <location>
        <begin position="22"/>
        <end position="36"/>
    </location>
</feature>
<dbReference type="InterPro" id="IPR035979">
    <property type="entry name" value="RBD_domain_sf"/>
</dbReference>
<dbReference type="STRING" id="1745343.A0A2J6QMQ4"/>
<gene>
    <name evidence="2" type="ORF">NA56DRAFT_721293</name>
</gene>
<dbReference type="OrthoDB" id="336240at2759"/>
<evidence type="ECO:0000313" key="2">
    <source>
        <dbReference type="EMBL" id="PMD27557.1"/>
    </source>
</evidence>
<reference evidence="2 3" key="1">
    <citation type="submission" date="2016-05" db="EMBL/GenBank/DDBJ databases">
        <title>A degradative enzymes factory behind the ericoid mycorrhizal symbiosis.</title>
        <authorList>
            <consortium name="DOE Joint Genome Institute"/>
            <person name="Martino E."/>
            <person name="Morin E."/>
            <person name="Grelet G."/>
            <person name="Kuo A."/>
            <person name="Kohler A."/>
            <person name="Daghino S."/>
            <person name="Barry K."/>
            <person name="Choi C."/>
            <person name="Cichocki N."/>
            <person name="Clum A."/>
            <person name="Copeland A."/>
            <person name="Hainaut M."/>
            <person name="Haridas S."/>
            <person name="Labutti K."/>
            <person name="Lindquist E."/>
            <person name="Lipzen A."/>
            <person name="Khouja H.-R."/>
            <person name="Murat C."/>
            <person name="Ohm R."/>
            <person name="Olson A."/>
            <person name="Spatafora J."/>
            <person name="Veneault-Fourrey C."/>
            <person name="Henrissat B."/>
            <person name="Grigoriev I."/>
            <person name="Martin F."/>
            <person name="Perotto S."/>
        </authorList>
    </citation>
    <scope>NUCLEOTIDE SEQUENCE [LARGE SCALE GENOMIC DNA]</scope>
    <source>
        <strain evidence="2 3">UAMH 7357</strain>
    </source>
</reference>
<proteinExistence type="predicted"/>
<dbReference type="AlphaFoldDB" id="A0A2J6QMQ4"/>
<keyword evidence="3" id="KW-1185">Reference proteome</keyword>
<feature type="non-terminal residue" evidence="2">
    <location>
        <position position="1"/>
    </location>
</feature>
<name>A0A2J6QMQ4_9HELO</name>
<evidence type="ECO:0000313" key="3">
    <source>
        <dbReference type="Proteomes" id="UP000235672"/>
    </source>
</evidence>
<dbReference type="SUPFAM" id="SSF54928">
    <property type="entry name" value="RNA-binding domain, RBD"/>
    <property type="match status" value="1"/>
</dbReference>
<organism evidence="2 3">
    <name type="scientific">Hyaloscypha hepaticicola</name>
    <dbReference type="NCBI Taxonomy" id="2082293"/>
    <lineage>
        <taxon>Eukaryota</taxon>
        <taxon>Fungi</taxon>
        <taxon>Dikarya</taxon>
        <taxon>Ascomycota</taxon>
        <taxon>Pezizomycotina</taxon>
        <taxon>Leotiomycetes</taxon>
        <taxon>Helotiales</taxon>
        <taxon>Hyaloscyphaceae</taxon>
        <taxon>Hyaloscypha</taxon>
    </lineage>
</organism>
<protein>
    <recommendedName>
        <fullName evidence="4">RRM domain-containing protein</fullName>
    </recommendedName>
</protein>
<dbReference type="InterPro" id="IPR012677">
    <property type="entry name" value="Nucleotide-bd_a/b_plait_sf"/>
</dbReference>
<accession>A0A2J6QMQ4</accession>